<dbReference type="CDD" id="cd06257">
    <property type="entry name" value="DnaJ"/>
    <property type="match status" value="1"/>
</dbReference>
<dbReference type="Gene3D" id="1.10.287.110">
    <property type="entry name" value="DnaJ domain"/>
    <property type="match status" value="1"/>
</dbReference>
<sequence length="214" mass="25290">MVLKYFYFKFVQGQIRCLSTNPKPKNHYTSLGIPSTSTQTEVKAAYYKLSKLYHPDKTRNNPTSSQKFRDITEAYEILGNLKTRKLYDKGLYHFDSAIVGDPTIDKFHKSREMRSRPPPPTGRTPIYDFDEWSRNHYGATFERSQRARKKSDFLHRKKEQELNDIKFERFLFATVCIFVICMFFKSQMSYDDVYVDANRLSLTAEKGRKDENKN</sequence>
<dbReference type="InterPro" id="IPR001623">
    <property type="entry name" value="DnaJ_domain"/>
</dbReference>
<keyword evidence="3" id="KW-1185">Reference proteome</keyword>
<comment type="caution">
    <text evidence="2">The sequence shown here is derived from an EMBL/GenBank/DDBJ whole genome shotgun (WGS) entry which is preliminary data.</text>
</comment>
<dbReference type="SMART" id="SM00271">
    <property type="entry name" value="DnaJ"/>
    <property type="match status" value="1"/>
</dbReference>
<dbReference type="InterPro" id="IPR036869">
    <property type="entry name" value="J_dom_sf"/>
</dbReference>
<evidence type="ECO:0000313" key="3">
    <source>
        <dbReference type="Proteomes" id="UP001162164"/>
    </source>
</evidence>
<dbReference type="PANTHER" id="PTHR44873">
    <property type="entry name" value="DNAJ HOMOLOG SUBFAMILY C MEMBER 30, MITOCHONDRIAL"/>
    <property type="match status" value="1"/>
</dbReference>
<dbReference type="InterPro" id="IPR018253">
    <property type="entry name" value="DnaJ_domain_CS"/>
</dbReference>
<dbReference type="Pfam" id="PF00226">
    <property type="entry name" value="DnaJ"/>
    <property type="match status" value="1"/>
</dbReference>
<feature type="domain" description="J" evidence="1">
    <location>
        <begin position="26"/>
        <end position="91"/>
    </location>
</feature>
<name>A0ABQ9K3U3_9CUCU</name>
<evidence type="ECO:0000313" key="2">
    <source>
        <dbReference type="EMBL" id="KAJ8985251.1"/>
    </source>
</evidence>
<dbReference type="InterPro" id="IPR053025">
    <property type="entry name" value="Mito_ATP_Synthase-Asso"/>
</dbReference>
<organism evidence="2 3">
    <name type="scientific">Molorchus minor</name>
    <dbReference type="NCBI Taxonomy" id="1323400"/>
    <lineage>
        <taxon>Eukaryota</taxon>
        <taxon>Metazoa</taxon>
        <taxon>Ecdysozoa</taxon>
        <taxon>Arthropoda</taxon>
        <taxon>Hexapoda</taxon>
        <taxon>Insecta</taxon>
        <taxon>Pterygota</taxon>
        <taxon>Neoptera</taxon>
        <taxon>Endopterygota</taxon>
        <taxon>Coleoptera</taxon>
        <taxon>Polyphaga</taxon>
        <taxon>Cucujiformia</taxon>
        <taxon>Chrysomeloidea</taxon>
        <taxon>Cerambycidae</taxon>
        <taxon>Lamiinae</taxon>
        <taxon>Monochamini</taxon>
        <taxon>Molorchus</taxon>
    </lineage>
</organism>
<proteinExistence type="predicted"/>
<dbReference type="SUPFAM" id="SSF46565">
    <property type="entry name" value="Chaperone J-domain"/>
    <property type="match status" value="1"/>
</dbReference>
<dbReference type="PRINTS" id="PR00625">
    <property type="entry name" value="JDOMAIN"/>
</dbReference>
<dbReference type="EMBL" id="JAPWTJ010000018">
    <property type="protein sequence ID" value="KAJ8985251.1"/>
    <property type="molecule type" value="Genomic_DNA"/>
</dbReference>
<reference evidence="2" key="1">
    <citation type="journal article" date="2023" name="Insect Mol. Biol.">
        <title>Genome sequencing provides insights into the evolution of gene families encoding plant cell wall-degrading enzymes in longhorned beetles.</title>
        <authorList>
            <person name="Shin N.R."/>
            <person name="Okamura Y."/>
            <person name="Kirsch R."/>
            <person name="Pauchet Y."/>
        </authorList>
    </citation>
    <scope>NUCLEOTIDE SEQUENCE</scope>
    <source>
        <strain evidence="2">MMC_N1</strain>
    </source>
</reference>
<dbReference type="PROSITE" id="PS00636">
    <property type="entry name" value="DNAJ_1"/>
    <property type="match status" value="1"/>
</dbReference>
<evidence type="ECO:0000259" key="1">
    <source>
        <dbReference type="PROSITE" id="PS50076"/>
    </source>
</evidence>
<protein>
    <recommendedName>
        <fullName evidence="1">J domain-containing protein</fullName>
    </recommendedName>
</protein>
<dbReference type="PANTHER" id="PTHR44873:SF1">
    <property type="entry name" value="DNAJ HOMOLOG SUBFAMILY C MEMBER 30, MITOCHONDRIAL"/>
    <property type="match status" value="1"/>
</dbReference>
<dbReference type="Proteomes" id="UP001162164">
    <property type="component" value="Unassembled WGS sequence"/>
</dbReference>
<dbReference type="PROSITE" id="PS50076">
    <property type="entry name" value="DNAJ_2"/>
    <property type="match status" value="1"/>
</dbReference>
<gene>
    <name evidence="2" type="ORF">NQ317_018281</name>
</gene>
<accession>A0ABQ9K3U3</accession>